<comment type="caution">
    <text evidence="6">The sequence shown here is derived from an EMBL/GenBank/DDBJ whole genome shotgun (WGS) entry which is preliminary data.</text>
</comment>
<reference evidence="6 7" key="1">
    <citation type="submission" date="2024-09" db="EMBL/GenBank/DDBJ databases">
        <authorList>
            <person name="Pan X."/>
        </authorList>
    </citation>
    <scope>NUCLEOTIDE SEQUENCE [LARGE SCALE GENOMIC DNA]</scope>
    <source>
        <strain evidence="6 7">B2969</strain>
    </source>
</reference>
<sequence>MRVRLAATALVAAALLLAGCSAGGASGTTPSAEASPVAGGDATIVISGRTWAHLDVAVPAVTPIKGLINAIYDSLLRLTPEGDIEPWLAKSYKASDDRLSWTFTLQPDVTFTDGTPFNSEAVKFNLLRQIDPNQHAGEGGNLPRDIQVETPDDLTVVIKLSEPDESLPSALATTAVGLMASPTAVQKWGGEYGLHPVGTGPFMLDSQIVGQEAKLVKNPDYWVKGEPYLDAVTYRTLGSADSALQTLKAGGADMMDYVGPQQANAAKGDASLTLQESPATSVHYIIFNTTKPPFDDVRARQAVGYAIDQEALSKGLYYGYYTPTQSMMASGSWAWPGKTVKGYPAFDLDKAKKLVKDIGGLSFSLKVSNTTDFLQQMTAVQSQLAKAGIDMQIDTVEPSQKIADIFSRNYEAGQFVVPGLPDPDNYVRPFFDSTAGANPSGLQDDELDALFKQGRTTAGQDARKDIYAQVAERMAEVVPAVYLSEVPPMRLQNQRLHGVVYLPIDPFYLNTAWVSGK</sequence>
<dbReference type="Gene3D" id="3.10.105.10">
    <property type="entry name" value="Dipeptide-binding Protein, Domain 3"/>
    <property type="match status" value="1"/>
</dbReference>
<evidence type="ECO:0000313" key="7">
    <source>
        <dbReference type="Proteomes" id="UP001610861"/>
    </source>
</evidence>
<gene>
    <name evidence="6" type="ORF">ACH3VR_09695</name>
</gene>
<evidence type="ECO:0000256" key="3">
    <source>
        <dbReference type="ARBA" id="ARBA00022729"/>
    </source>
</evidence>
<dbReference type="Pfam" id="PF00496">
    <property type="entry name" value="SBP_bac_5"/>
    <property type="match status" value="1"/>
</dbReference>
<feature type="chain" id="PRO_5047424408" evidence="4">
    <location>
        <begin position="25"/>
        <end position="517"/>
    </location>
</feature>
<keyword evidence="2" id="KW-0813">Transport</keyword>
<feature type="domain" description="Solute-binding protein family 5" evidence="5">
    <location>
        <begin position="84"/>
        <end position="436"/>
    </location>
</feature>
<evidence type="ECO:0000256" key="4">
    <source>
        <dbReference type="SAM" id="SignalP"/>
    </source>
</evidence>
<dbReference type="InterPro" id="IPR039424">
    <property type="entry name" value="SBP_5"/>
</dbReference>
<dbReference type="SUPFAM" id="SSF53850">
    <property type="entry name" value="Periplasmic binding protein-like II"/>
    <property type="match status" value="1"/>
</dbReference>
<dbReference type="PANTHER" id="PTHR30290">
    <property type="entry name" value="PERIPLASMIC BINDING COMPONENT OF ABC TRANSPORTER"/>
    <property type="match status" value="1"/>
</dbReference>
<dbReference type="PROSITE" id="PS51257">
    <property type="entry name" value="PROKAR_LIPOPROTEIN"/>
    <property type="match status" value="1"/>
</dbReference>
<keyword evidence="7" id="KW-1185">Reference proteome</keyword>
<evidence type="ECO:0000256" key="1">
    <source>
        <dbReference type="ARBA" id="ARBA00005695"/>
    </source>
</evidence>
<evidence type="ECO:0000313" key="6">
    <source>
        <dbReference type="EMBL" id="MFH8250623.1"/>
    </source>
</evidence>
<proteinExistence type="inferred from homology"/>
<dbReference type="PIRSF" id="PIRSF002741">
    <property type="entry name" value="MppA"/>
    <property type="match status" value="1"/>
</dbReference>
<dbReference type="RefSeq" id="WP_396640582.1">
    <property type="nucleotide sequence ID" value="NZ_JBIQWL010000003.1"/>
</dbReference>
<dbReference type="Proteomes" id="UP001610861">
    <property type="component" value="Unassembled WGS sequence"/>
</dbReference>
<dbReference type="InterPro" id="IPR030678">
    <property type="entry name" value="Peptide/Ni-bd"/>
</dbReference>
<organism evidence="6 7">
    <name type="scientific">Microbacterium alkaliflavum</name>
    <dbReference type="NCBI Taxonomy" id="3248839"/>
    <lineage>
        <taxon>Bacteria</taxon>
        <taxon>Bacillati</taxon>
        <taxon>Actinomycetota</taxon>
        <taxon>Actinomycetes</taxon>
        <taxon>Micrococcales</taxon>
        <taxon>Microbacteriaceae</taxon>
        <taxon>Microbacterium</taxon>
    </lineage>
</organism>
<accession>A0ABW7Q8A7</accession>
<evidence type="ECO:0000259" key="5">
    <source>
        <dbReference type="Pfam" id="PF00496"/>
    </source>
</evidence>
<protein>
    <submittedName>
        <fullName evidence="6">ABC transporter substrate-binding protein</fullName>
    </submittedName>
</protein>
<dbReference type="EMBL" id="JBIQWL010000003">
    <property type="protein sequence ID" value="MFH8250623.1"/>
    <property type="molecule type" value="Genomic_DNA"/>
</dbReference>
<dbReference type="PANTHER" id="PTHR30290:SF9">
    <property type="entry name" value="OLIGOPEPTIDE-BINDING PROTEIN APPA"/>
    <property type="match status" value="1"/>
</dbReference>
<feature type="signal peptide" evidence="4">
    <location>
        <begin position="1"/>
        <end position="24"/>
    </location>
</feature>
<keyword evidence="3 4" id="KW-0732">Signal</keyword>
<comment type="similarity">
    <text evidence="1">Belongs to the bacterial solute-binding protein 5 family.</text>
</comment>
<dbReference type="InterPro" id="IPR000914">
    <property type="entry name" value="SBP_5_dom"/>
</dbReference>
<name>A0ABW7Q8A7_9MICO</name>
<dbReference type="Gene3D" id="3.90.76.10">
    <property type="entry name" value="Dipeptide-binding Protein, Domain 1"/>
    <property type="match status" value="1"/>
</dbReference>
<dbReference type="Gene3D" id="3.40.190.10">
    <property type="entry name" value="Periplasmic binding protein-like II"/>
    <property type="match status" value="1"/>
</dbReference>
<dbReference type="CDD" id="cd00995">
    <property type="entry name" value="PBP2_NikA_DppA_OppA_like"/>
    <property type="match status" value="1"/>
</dbReference>
<evidence type="ECO:0000256" key="2">
    <source>
        <dbReference type="ARBA" id="ARBA00022448"/>
    </source>
</evidence>